<dbReference type="PANTHER" id="PTHR46518:SF1">
    <property type="entry name" value="OUTER DYNEIN ARM-DOCKING COMPLEX SUBUNIT 3"/>
    <property type="match status" value="1"/>
</dbReference>
<feature type="coiled-coil region" evidence="2">
    <location>
        <begin position="353"/>
        <end position="430"/>
    </location>
</feature>
<accession>W5MNW7</accession>
<dbReference type="Proteomes" id="UP000018468">
    <property type="component" value="Linkage group LG6"/>
</dbReference>
<keyword evidence="1 2" id="KW-0175">Coiled coil</keyword>
<feature type="domain" description="ODAD1 central coiled coil region" evidence="4">
    <location>
        <begin position="170"/>
        <end position="439"/>
    </location>
</feature>
<proteinExistence type="predicted"/>
<dbReference type="GO" id="GO:0071910">
    <property type="term" value="P:determination of liver left/right asymmetry"/>
    <property type="evidence" value="ECO:0007669"/>
    <property type="project" value="Ensembl"/>
</dbReference>
<keyword evidence="6" id="KW-1185">Reference proteome</keyword>
<dbReference type="PANTHER" id="PTHR46518">
    <property type="entry name" value="COILED-COIL DOMAIN-CONTAINING PROTEIN 151"/>
    <property type="match status" value="1"/>
</dbReference>
<feature type="compositionally biased region" description="Basic and acidic residues" evidence="3">
    <location>
        <begin position="156"/>
        <end position="165"/>
    </location>
</feature>
<dbReference type="GO" id="GO:0036064">
    <property type="term" value="C:ciliary basal body"/>
    <property type="evidence" value="ECO:0000318"/>
    <property type="project" value="GO_Central"/>
</dbReference>
<dbReference type="InParanoid" id="W5MNW7"/>
<evidence type="ECO:0000256" key="1">
    <source>
        <dbReference type="ARBA" id="ARBA00023054"/>
    </source>
</evidence>
<dbReference type="InterPro" id="IPR033192">
    <property type="entry name" value="ODAD3"/>
</dbReference>
<dbReference type="AlphaFoldDB" id="W5MNW7"/>
<dbReference type="GO" id="GO:0031514">
    <property type="term" value="C:motile cilium"/>
    <property type="evidence" value="ECO:0007669"/>
    <property type="project" value="Ensembl"/>
</dbReference>
<dbReference type="GO" id="GO:0035469">
    <property type="term" value="P:determination of pancreatic left/right asymmetry"/>
    <property type="evidence" value="ECO:0007669"/>
    <property type="project" value="Ensembl"/>
</dbReference>
<feature type="region of interest" description="Disordered" evidence="3">
    <location>
        <begin position="141"/>
        <end position="171"/>
    </location>
</feature>
<evidence type="ECO:0000259" key="4">
    <source>
        <dbReference type="Pfam" id="PF21773"/>
    </source>
</evidence>
<evidence type="ECO:0000313" key="6">
    <source>
        <dbReference type="Proteomes" id="UP000018468"/>
    </source>
</evidence>
<dbReference type="GeneTree" id="ENSGT00940000153116"/>
<dbReference type="GO" id="GO:0003341">
    <property type="term" value="P:cilium movement"/>
    <property type="evidence" value="ECO:0000318"/>
    <property type="project" value="GO_Central"/>
</dbReference>
<dbReference type="GO" id="GO:0090660">
    <property type="term" value="P:cerebrospinal fluid circulation"/>
    <property type="evidence" value="ECO:0007669"/>
    <property type="project" value="Ensembl"/>
</dbReference>
<dbReference type="Bgee" id="ENSLOCG00000008294">
    <property type="expression patterns" value="Expressed in testis and 10 other cell types or tissues"/>
</dbReference>
<dbReference type="GO" id="GO:0035253">
    <property type="term" value="C:ciliary rootlet"/>
    <property type="evidence" value="ECO:0000318"/>
    <property type="project" value="GO_Central"/>
</dbReference>
<reference evidence="5" key="3">
    <citation type="submission" date="2025-09" db="UniProtKB">
        <authorList>
            <consortium name="Ensembl"/>
        </authorList>
    </citation>
    <scope>IDENTIFICATION</scope>
</reference>
<dbReference type="GO" id="GO:0070121">
    <property type="term" value="P:Kupffer's vesicle development"/>
    <property type="evidence" value="ECO:0007669"/>
    <property type="project" value="Ensembl"/>
</dbReference>
<feature type="region of interest" description="Disordered" evidence="3">
    <location>
        <begin position="278"/>
        <end position="313"/>
    </location>
</feature>
<dbReference type="GO" id="GO:0005576">
    <property type="term" value="C:extracellular region"/>
    <property type="evidence" value="ECO:0007669"/>
    <property type="project" value="GOC"/>
</dbReference>
<dbReference type="STRING" id="7918.ENSLOCP00000010076"/>
<dbReference type="GO" id="GO:0061371">
    <property type="term" value="P:determination of heart left/right asymmetry"/>
    <property type="evidence" value="ECO:0007669"/>
    <property type="project" value="Ensembl"/>
</dbReference>
<dbReference type="HOGENOM" id="CLU_033878_0_0_1"/>
<feature type="coiled-coil region" evidence="2">
    <location>
        <begin position="47"/>
        <end position="74"/>
    </location>
</feature>
<evidence type="ECO:0000256" key="2">
    <source>
        <dbReference type="SAM" id="Coils"/>
    </source>
</evidence>
<dbReference type="GO" id="GO:0097542">
    <property type="term" value="C:ciliary tip"/>
    <property type="evidence" value="ECO:0000318"/>
    <property type="project" value="GO_Central"/>
</dbReference>
<dbReference type="OMA" id="VIQEWKS"/>
<dbReference type="EMBL" id="AHAT01007592">
    <property type="status" value="NOT_ANNOTATED_CDS"/>
    <property type="molecule type" value="Genomic_DNA"/>
</dbReference>
<reference evidence="6" key="1">
    <citation type="submission" date="2011-12" db="EMBL/GenBank/DDBJ databases">
        <title>The Draft Genome of Lepisosteus oculatus.</title>
        <authorList>
            <consortium name="The Broad Institute Genome Assembly &amp; Analysis Group"/>
            <consortium name="Computational R&amp;D Group"/>
            <consortium name="and Sequencing Platform"/>
            <person name="Di Palma F."/>
            <person name="Alfoldi J."/>
            <person name="Johnson J."/>
            <person name="Berlin A."/>
            <person name="Gnerre S."/>
            <person name="Jaffe D."/>
            <person name="MacCallum I."/>
            <person name="Young S."/>
            <person name="Walker B.J."/>
            <person name="Lander E.S."/>
            <person name="Lindblad-Toh K."/>
        </authorList>
    </citation>
    <scope>NUCLEOTIDE SEQUENCE [LARGE SCALE GENOMIC DNA]</scope>
</reference>
<protein>
    <submittedName>
        <fullName evidence="5">Outer dynein arm docking complex subunit 3</fullName>
    </submittedName>
</protein>
<dbReference type="GO" id="GO:0036158">
    <property type="term" value="P:outer dynein arm assembly"/>
    <property type="evidence" value="ECO:0000318"/>
    <property type="project" value="GO_Central"/>
</dbReference>
<evidence type="ECO:0000256" key="3">
    <source>
        <dbReference type="SAM" id="MobiDB-lite"/>
    </source>
</evidence>
<feature type="compositionally biased region" description="Acidic residues" evidence="3">
    <location>
        <begin position="522"/>
        <end position="534"/>
    </location>
</feature>
<sequence length="566" mass="66061">HLVNMPLSFNTDAIKPPLHEQISELQRKIQLLEGDRSAYYESSQWTIKKNKEAILQLRQENKRLHKKLAEALAGDEHVIKDAFRNRIAESATLRNKTGKAAIQIMDQKVCDKMKRLNALKHSTETRRRRLEELQEQYSRLQQESQALQQGAEASSEEAKNEREGTEEQPQQTLRILENRLEKAQLKGQEAEHIMNVYLKLKAHLQEESLTFQVQLDGLEAEILRQRQELRELQIMNSDAHLSRDAAKAELQRQEEQVYRERREREQILAEYKKQAEERKAQAERVERRAQRAAMHPDEAGSEAHRSSTRVGEEEKVISTLEEAFQRIKEATGVTDTQEVVDRFISQGDTQRHLEQLKSENEKTLLRLKEERERLQAEFQEMKYSGEAKLSSGQQMLEECEAHLRAEEKRRDEAKERLERLTRTLNTVRAGVEHLSDKLQHIKLPKSQVPAVKVPPTSEEYVLELLFQSEQKLLELLEELQGKDLAAILKEMEEEEFHTSIEGKLPAYNMRIKLPETQKQDLYDEEEESGEDESDIVTRAALKRQSQQIIDSKTKRKTRTKKKKGKH</sequence>
<feature type="compositionally biased region" description="Basic residues" evidence="3">
    <location>
        <begin position="553"/>
        <end position="566"/>
    </location>
</feature>
<dbReference type="InterPro" id="IPR049258">
    <property type="entry name" value="ODAD1_CC"/>
</dbReference>
<feature type="region of interest" description="Disordered" evidence="3">
    <location>
        <begin position="515"/>
        <end position="566"/>
    </location>
</feature>
<dbReference type="GO" id="GO:0000132">
    <property type="term" value="P:establishment of mitotic spindle orientation"/>
    <property type="evidence" value="ECO:0007669"/>
    <property type="project" value="Ensembl"/>
</dbReference>
<dbReference type="eggNOG" id="ENOG502QR7A">
    <property type="taxonomic scope" value="Eukaryota"/>
</dbReference>
<name>W5MNW7_LEPOC</name>
<organism evidence="5 6">
    <name type="scientific">Lepisosteus oculatus</name>
    <name type="common">Spotted gar</name>
    <dbReference type="NCBI Taxonomy" id="7918"/>
    <lineage>
        <taxon>Eukaryota</taxon>
        <taxon>Metazoa</taxon>
        <taxon>Chordata</taxon>
        <taxon>Craniata</taxon>
        <taxon>Vertebrata</taxon>
        <taxon>Euteleostomi</taxon>
        <taxon>Actinopterygii</taxon>
        <taxon>Neopterygii</taxon>
        <taxon>Holostei</taxon>
        <taxon>Semionotiformes</taxon>
        <taxon>Lepisosteidae</taxon>
        <taxon>Lepisosteus</taxon>
    </lineage>
</organism>
<dbReference type="GO" id="GO:0036159">
    <property type="term" value="P:inner dynein arm assembly"/>
    <property type="evidence" value="ECO:0007669"/>
    <property type="project" value="Ensembl"/>
</dbReference>
<dbReference type="Ensembl" id="ENSLOCT00000010088.1">
    <property type="protein sequence ID" value="ENSLOCP00000010076.1"/>
    <property type="gene ID" value="ENSLOCG00000008294.1"/>
</dbReference>
<evidence type="ECO:0000313" key="5">
    <source>
        <dbReference type="Ensembl" id="ENSLOCP00000010076.1"/>
    </source>
</evidence>
<reference evidence="5" key="2">
    <citation type="submission" date="2025-08" db="UniProtKB">
        <authorList>
            <consortium name="Ensembl"/>
        </authorList>
    </citation>
    <scope>IDENTIFICATION</scope>
</reference>
<dbReference type="Pfam" id="PF21773">
    <property type="entry name" value="ODAD1_CC"/>
    <property type="match status" value="1"/>
</dbReference>